<dbReference type="InterPro" id="IPR018511">
    <property type="entry name" value="Hemolysin-typ_Ca-bd_CS"/>
</dbReference>
<dbReference type="PRINTS" id="PR00313">
    <property type="entry name" value="CABNDNGRPT"/>
</dbReference>
<keyword evidence="5" id="KW-1185">Reference proteome</keyword>
<evidence type="ECO:0000256" key="1">
    <source>
        <dbReference type="ARBA" id="ARBA00004613"/>
    </source>
</evidence>
<accession>A0A3N6QFD3</accession>
<comment type="subcellular location">
    <subcellularLocation>
        <location evidence="1">Secreted</location>
    </subcellularLocation>
</comment>
<dbReference type="PANTHER" id="PTHR38340">
    <property type="entry name" value="S-LAYER PROTEIN"/>
    <property type="match status" value="1"/>
</dbReference>
<dbReference type="Gene3D" id="2.150.10.10">
    <property type="entry name" value="Serralysin-like metalloprotease, C-terminal"/>
    <property type="match status" value="4"/>
</dbReference>
<dbReference type="Gene3D" id="2.160.20.160">
    <property type="match status" value="1"/>
</dbReference>
<organism evidence="4 5">
    <name type="scientific">Okeania hirsuta</name>
    <dbReference type="NCBI Taxonomy" id="1458930"/>
    <lineage>
        <taxon>Bacteria</taxon>
        <taxon>Bacillati</taxon>
        <taxon>Cyanobacteriota</taxon>
        <taxon>Cyanophyceae</taxon>
        <taxon>Oscillatoriophycideae</taxon>
        <taxon>Oscillatoriales</taxon>
        <taxon>Microcoleaceae</taxon>
        <taxon>Okeania</taxon>
    </lineage>
</organism>
<dbReference type="AlphaFoldDB" id="A0A3N6QFD3"/>
<feature type="region of interest" description="Disordered" evidence="3">
    <location>
        <begin position="45"/>
        <end position="75"/>
    </location>
</feature>
<feature type="region of interest" description="Disordered" evidence="3">
    <location>
        <begin position="1"/>
        <end position="24"/>
    </location>
</feature>
<reference evidence="4 5" key="1">
    <citation type="journal article" date="2018" name="ACS Chem. Biol.">
        <title>Ketoreductase domain dysfunction expands chemodiversity: malyngamide biosynthesis in the cyanobacterium Okeania hirsuta.</title>
        <authorList>
            <person name="Moss N.A."/>
            <person name="Leao T."/>
            <person name="Rankin M."/>
            <person name="McCullough T.M."/>
            <person name="Qu P."/>
            <person name="Korobeynikov A."/>
            <person name="Smith J.L."/>
            <person name="Gerwick L."/>
            <person name="Gerwick W.H."/>
        </authorList>
    </citation>
    <scope>NUCLEOTIDE SEQUENCE [LARGE SCALE GENOMIC DNA]</scope>
    <source>
        <strain evidence="4 5">PAB10Feb10-1</strain>
    </source>
</reference>
<dbReference type="Pfam" id="PF00353">
    <property type="entry name" value="HemolysinCabind"/>
    <property type="match status" value="11"/>
</dbReference>
<dbReference type="PANTHER" id="PTHR38340:SF1">
    <property type="entry name" value="S-LAYER PROTEIN"/>
    <property type="match status" value="1"/>
</dbReference>
<keyword evidence="2" id="KW-0964">Secreted</keyword>
<dbReference type="InterPro" id="IPR001343">
    <property type="entry name" value="Hemolysn_Ca-bd"/>
</dbReference>
<evidence type="ECO:0000313" key="4">
    <source>
        <dbReference type="EMBL" id="RQH35948.1"/>
    </source>
</evidence>
<comment type="caution">
    <text evidence="4">The sequence shown here is derived from an EMBL/GenBank/DDBJ whole genome shotgun (WGS) entry which is preliminary data.</text>
</comment>
<proteinExistence type="predicted"/>
<dbReference type="OrthoDB" id="437361at2"/>
<dbReference type="SUPFAM" id="SSF51120">
    <property type="entry name" value="beta-Roll"/>
    <property type="match status" value="3"/>
</dbReference>
<feature type="region of interest" description="Disordered" evidence="3">
    <location>
        <begin position="607"/>
        <end position="642"/>
    </location>
</feature>
<name>A0A3N6QFD3_9CYAN</name>
<evidence type="ECO:0000256" key="2">
    <source>
        <dbReference type="ARBA" id="ARBA00022525"/>
    </source>
</evidence>
<dbReference type="EMBL" id="RCBY01000119">
    <property type="protein sequence ID" value="RQH35948.1"/>
    <property type="molecule type" value="Genomic_DNA"/>
</dbReference>
<gene>
    <name evidence="4" type="ORF">D5R40_19430</name>
</gene>
<dbReference type="RefSeq" id="WP_124143825.1">
    <property type="nucleotide sequence ID" value="NZ_CAWOKI010000370.1"/>
</dbReference>
<dbReference type="GO" id="GO:0005576">
    <property type="term" value="C:extracellular region"/>
    <property type="evidence" value="ECO:0007669"/>
    <property type="project" value="UniProtKB-SubCell"/>
</dbReference>
<evidence type="ECO:0000256" key="3">
    <source>
        <dbReference type="SAM" id="MobiDB-lite"/>
    </source>
</evidence>
<dbReference type="Proteomes" id="UP000269154">
    <property type="component" value="Unassembled WGS sequence"/>
</dbReference>
<evidence type="ECO:0000313" key="5">
    <source>
        <dbReference type="Proteomes" id="UP000269154"/>
    </source>
</evidence>
<dbReference type="InterPro" id="IPR050557">
    <property type="entry name" value="RTX_toxin/Mannuronan_C5-epim"/>
</dbReference>
<dbReference type="GO" id="GO:0005509">
    <property type="term" value="F:calcium ion binding"/>
    <property type="evidence" value="ECO:0007669"/>
    <property type="project" value="InterPro"/>
</dbReference>
<sequence length="671" mass="68437">MVTLTDGDDRFDQEDSGNIAPDTINGIGGDDTIFTSTLGGSLARGGDGNDTLVSRGPSGINNSGQPDTLEGGAGSDSLEFQAAAGFGFGDDENDTLVAVSRTSLYGGQGDDFLRGLIGDNWYSANQGNDILLIGTRDSLYGGRDNDTISVFAPEVVEALDFDTLPTFTGDTGQGQNFISANRQEDLVVAFGDRDTIYGGRDNDTLYSLGSQVRVSGDRGNDVIVQLNQESVGTPVNSTAIALTSIERSTLIGGEGNDCIQGAVGPFGDGRNSLDGGAGNDTIRGQASRDTLVGGEGDDLIITGLIEENEDKFSTNGIAVTVPGFAGQNRLDGGAGDDTLASGFLSDTMIGGQGNDCLSGIFSRVDGGEGDDTIDATSISTNASGGGSIEVTLIGSSGNDILLGSTNAGVANFFDGGTGNDFIQFGGTSDQLIGNTQGNDTVIAFQGGGTAPFFIEDTQGSNTLSGGDGGDTLITGAGDDSIVGGTADDSLGDSISAGAGNDVIFGRGGTDTILAGAGDDYIAAGLNGTGDSLIGGQGNDSFAYFAVEEGVTENSVIVDFDPSDDRILLDLNGFNLENSSKNSIIGINDFAGVGPGDNYEDSFARTSGPTIIYERNPKTDPNDTSDDPELAGSGLLKYDPNGNLENDDSNPIITIARLNGTPNLLQSDIFII</sequence>
<protein>
    <submittedName>
        <fullName evidence="4">Calcium-binding protein</fullName>
    </submittedName>
</protein>
<dbReference type="PROSITE" id="PS00330">
    <property type="entry name" value="HEMOLYSIN_CALCIUM"/>
    <property type="match status" value="1"/>
</dbReference>
<dbReference type="InterPro" id="IPR011049">
    <property type="entry name" value="Serralysin-like_metalloprot_C"/>
</dbReference>